<accession>A0A1W6MZU6</accession>
<dbReference type="SMART" id="SM00419">
    <property type="entry name" value="HTH_CRP"/>
    <property type="match status" value="1"/>
</dbReference>
<dbReference type="InterPro" id="IPR000595">
    <property type="entry name" value="cNMP-bd_dom"/>
</dbReference>
<evidence type="ECO:0000259" key="5">
    <source>
        <dbReference type="PROSITE" id="PS51063"/>
    </source>
</evidence>
<dbReference type="GO" id="GO:0005829">
    <property type="term" value="C:cytosol"/>
    <property type="evidence" value="ECO:0007669"/>
    <property type="project" value="TreeGrafter"/>
</dbReference>
<dbReference type="GO" id="GO:0003700">
    <property type="term" value="F:DNA-binding transcription factor activity"/>
    <property type="evidence" value="ECO:0007669"/>
    <property type="project" value="TreeGrafter"/>
</dbReference>
<keyword evidence="3" id="KW-0804">Transcription</keyword>
<dbReference type="Pfam" id="PF00027">
    <property type="entry name" value="cNMP_binding"/>
    <property type="match status" value="1"/>
</dbReference>
<dbReference type="EMBL" id="CP019948">
    <property type="protein sequence ID" value="ARN83076.1"/>
    <property type="molecule type" value="Genomic_DNA"/>
</dbReference>
<dbReference type="SUPFAM" id="SSF46785">
    <property type="entry name" value="Winged helix' DNA-binding domain"/>
    <property type="match status" value="1"/>
</dbReference>
<dbReference type="InterPro" id="IPR036390">
    <property type="entry name" value="WH_DNA-bd_sf"/>
</dbReference>
<protein>
    <submittedName>
        <fullName evidence="6">Crp/Fnr family transcriptional regulator</fullName>
    </submittedName>
</protein>
<dbReference type="STRING" id="655015.B1812_20550"/>
<dbReference type="PANTHER" id="PTHR24567:SF74">
    <property type="entry name" value="HTH-TYPE TRANSCRIPTIONAL REGULATOR ARCR"/>
    <property type="match status" value="1"/>
</dbReference>
<dbReference type="Proteomes" id="UP000193978">
    <property type="component" value="Chromosome"/>
</dbReference>
<name>A0A1W6MZU6_9HYPH</name>
<dbReference type="GO" id="GO:0003677">
    <property type="term" value="F:DNA binding"/>
    <property type="evidence" value="ECO:0007669"/>
    <property type="project" value="UniProtKB-KW"/>
</dbReference>
<dbReference type="SUPFAM" id="SSF51206">
    <property type="entry name" value="cAMP-binding domain-like"/>
    <property type="match status" value="1"/>
</dbReference>
<evidence type="ECO:0000313" key="6">
    <source>
        <dbReference type="EMBL" id="ARN83076.1"/>
    </source>
</evidence>
<dbReference type="InterPro" id="IPR012318">
    <property type="entry name" value="HTH_CRP"/>
</dbReference>
<evidence type="ECO:0000256" key="3">
    <source>
        <dbReference type="ARBA" id="ARBA00023163"/>
    </source>
</evidence>
<dbReference type="PROSITE" id="PS51063">
    <property type="entry name" value="HTH_CRP_2"/>
    <property type="match status" value="1"/>
</dbReference>
<evidence type="ECO:0000313" key="7">
    <source>
        <dbReference type="Proteomes" id="UP000193978"/>
    </source>
</evidence>
<keyword evidence="7" id="KW-1185">Reference proteome</keyword>
<evidence type="ECO:0000256" key="1">
    <source>
        <dbReference type="ARBA" id="ARBA00023015"/>
    </source>
</evidence>
<sequence length="224" mass="24262">MQTPAMDWIEAMPALRGMDPSAKALLKASATRILLPPGATAFRPGDTAAQFPLVVSGSIRVQKITCTGREIVLYRVSAHETCILSIAGLLTGEEYTAEAIAETEVVAYALRPSAFERMMGESAQFRAFVFSGYSQRIATLMARIEDIVCTRIDVRLAERLLAILKSEGHIETTQHALAADLGTAREVVGRALRNFERAGWVSLSRGAVEIVDATALKALLADRD</sequence>
<reference evidence="6 7" key="1">
    <citation type="submission" date="2017-02" db="EMBL/GenBank/DDBJ databases">
        <authorList>
            <person name="Peterson S.W."/>
        </authorList>
    </citation>
    <scope>NUCLEOTIDE SEQUENCE [LARGE SCALE GENOMIC DNA]</scope>
    <source>
        <strain evidence="6 7">S285</strain>
    </source>
</reference>
<dbReference type="Gene3D" id="2.60.120.10">
    <property type="entry name" value="Jelly Rolls"/>
    <property type="match status" value="1"/>
</dbReference>
<organism evidence="6 7">
    <name type="scientific">Methylocystis bryophila</name>
    <dbReference type="NCBI Taxonomy" id="655015"/>
    <lineage>
        <taxon>Bacteria</taxon>
        <taxon>Pseudomonadati</taxon>
        <taxon>Pseudomonadota</taxon>
        <taxon>Alphaproteobacteria</taxon>
        <taxon>Hyphomicrobiales</taxon>
        <taxon>Methylocystaceae</taxon>
        <taxon>Methylocystis</taxon>
    </lineage>
</organism>
<evidence type="ECO:0000259" key="4">
    <source>
        <dbReference type="PROSITE" id="PS50042"/>
    </source>
</evidence>
<dbReference type="RefSeq" id="WP_085773224.1">
    <property type="nucleotide sequence ID" value="NZ_AP027149.1"/>
</dbReference>
<evidence type="ECO:0000256" key="2">
    <source>
        <dbReference type="ARBA" id="ARBA00023125"/>
    </source>
</evidence>
<dbReference type="PANTHER" id="PTHR24567">
    <property type="entry name" value="CRP FAMILY TRANSCRIPTIONAL REGULATORY PROTEIN"/>
    <property type="match status" value="1"/>
</dbReference>
<proteinExistence type="predicted"/>
<dbReference type="PROSITE" id="PS50042">
    <property type="entry name" value="CNMP_BINDING_3"/>
    <property type="match status" value="1"/>
</dbReference>
<dbReference type="SMART" id="SM00100">
    <property type="entry name" value="cNMP"/>
    <property type="match status" value="1"/>
</dbReference>
<gene>
    <name evidence="6" type="ORF">B1812_20550</name>
</gene>
<dbReference type="OrthoDB" id="9776746at2"/>
<feature type="domain" description="Cyclic nucleotide-binding" evidence="4">
    <location>
        <begin position="14"/>
        <end position="136"/>
    </location>
</feature>
<dbReference type="CDD" id="cd00038">
    <property type="entry name" value="CAP_ED"/>
    <property type="match status" value="1"/>
</dbReference>
<dbReference type="InterPro" id="IPR014710">
    <property type="entry name" value="RmlC-like_jellyroll"/>
</dbReference>
<dbReference type="AlphaFoldDB" id="A0A1W6MZU6"/>
<dbReference type="Pfam" id="PF13545">
    <property type="entry name" value="HTH_Crp_2"/>
    <property type="match status" value="1"/>
</dbReference>
<dbReference type="InterPro" id="IPR036388">
    <property type="entry name" value="WH-like_DNA-bd_sf"/>
</dbReference>
<keyword evidence="1" id="KW-0805">Transcription regulation</keyword>
<dbReference type="KEGG" id="mbry:B1812_20550"/>
<dbReference type="Gene3D" id="1.10.10.10">
    <property type="entry name" value="Winged helix-like DNA-binding domain superfamily/Winged helix DNA-binding domain"/>
    <property type="match status" value="1"/>
</dbReference>
<dbReference type="InterPro" id="IPR050397">
    <property type="entry name" value="Env_Response_Regulators"/>
</dbReference>
<dbReference type="InterPro" id="IPR018490">
    <property type="entry name" value="cNMP-bd_dom_sf"/>
</dbReference>
<keyword evidence="2" id="KW-0238">DNA-binding</keyword>
<feature type="domain" description="HTH crp-type" evidence="5">
    <location>
        <begin position="150"/>
        <end position="214"/>
    </location>
</feature>